<dbReference type="EMBL" id="SNRW01001147">
    <property type="protein sequence ID" value="KAA6397584.1"/>
    <property type="molecule type" value="Genomic_DNA"/>
</dbReference>
<reference evidence="1 2" key="1">
    <citation type="submission" date="2019-03" db="EMBL/GenBank/DDBJ databases">
        <title>Single cell metagenomics reveals metabolic interactions within the superorganism composed of flagellate Streblomastix strix and complex community of Bacteroidetes bacteria on its surface.</title>
        <authorList>
            <person name="Treitli S.C."/>
            <person name="Kolisko M."/>
            <person name="Husnik F."/>
            <person name="Keeling P."/>
            <person name="Hampl V."/>
        </authorList>
    </citation>
    <scope>NUCLEOTIDE SEQUENCE [LARGE SCALE GENOMIC DNA]</scope>
    <source>
        <strain evidence="1">ST1C</strain>
    </source>
</reference>
<dbReference type="Proteomes" id="UP000324800">
    <property type="component" value="Unassembled WGS sequence"/>
</dbReference>
<dbReference type="AlphaFoldDB" id="A0A5J4WR68"/>
<sequence length="203" mass="23399">MDLEPDDEQSLQQLRVTSDAIAQSSNRQKDFTYNISAEQQKLFFKDTAQLTGIIPTKVQVDLKIFNIENQNDQCLFQAQSKANIPITHIQIMATKRFERKNEPEHFKARQVTYAEIITGISSTRTINLYDFKGDGEITHFLKELSVNAAARIKEVKPNQTDALLIQERQKIIPKIIVQQNKSRKRENFPKKILPMNSKKNPSL</sequence>
<gene>
    <name evidence="1" type="ORF">EZS28_006890</name>
</gene>
<accession>A0A5J4WR68</accession>
<protein>
    <submittedName>
        <fullName evidence="1">Uncharacterized protein</fullName>
    </submittedName>
</protein>
<proteinExistence type="predicted"/>
<comment type="caution">
    <text evidence="1">The sequence shown here is derived from an EMBL/GenBank/DDBJ whole genome shotgun (WGS) entry which is preliminary data.</text>
</comment>
<organism evidence="1 2">
    <name type="scientific">Streblomastix strix</name>
    <dbReference type="NCBI Taxonomy" id="222440"/>
    <lineage>
        <taxon>Eukaryota</taxon>
        <taxon>Metamonada</taxon>
        <taxon>Preaxostyla</taxon>
        <taxon>Oxymonadida</taxon>
        <taxon>Streblomastigidae</taxon>
        <taxon>Streblomastix</taxon>
    </lineage>
</organism>
<evidence type="ECO:0000313" key="1">
    <source>
        <dbReference type="EMBL" id="KAA6397584.1"/>
    </source>
</evidence>
<evidence type="ECO:0000313" key="2">
    <source>
        <dbReference type="Proteomes" id="UP000324800"/>
    </source>
</evidence>
<name>A0A5J4WR68_9EUKA</name>